<feature type="domain" description="RGS" evidence="2">
    <location>
        <begin position="92"/>
        <end position="207"/>
    </location>
</feature>
<evidence type="ECO:0000256" key="1">
    <source>
        <dbReference type="SAM" id="MobiDB-lite"/>
    </source>
</evidence>
<dbReference type="SMART" id="SM00315">
    <property type="entry name" value="RGS"/>
    <property type="match status" value="1"/>
</dbReference>
<proteinExistence type="predicted"/>
<dbReference type="CDD" id="cd07440">
    <property type="entry name" value="RGS"/>
    <property type="match status" value="1"/>
</dbReference>
<dbReference type="PROSITE" id="PS50132">
    <property type="entry name" value="RGS"/>
    <property type="match status" value="1"/>
</dbReference>
<reference evidence="3" key="1">
    <citation type="submission" date="2021-07" db="EMBL/GenBank/DDBJ databases">
        <title>Elsinoe batatas strain:CRI-CJ2 Genome sequencing and assembly.</title>
        <authorList>
            <person name="Huang L."/>
        </authorList>
    </citation>
    <scope>NUCLEOTIDE SEQUENCE</scope>
    <source>
        <strain evidence="3">CRI-CJ2</strain>
    </source>
</reference>
<evidence type="ECO:0000313" key="3">
    <source>
        <dbReference type="EMBL" id="KAG8622857.1"/>
    </source>
</evidence>
<dbReference type="PANTHER" id="PTHR10845:SF267">
    <property type="entry name" value="REGULATOR OF G PROTEIN SIGNALING DOMAIN PROTEIN (AFU_ORTHOLOGUE AFUA_6G06860)"/>
    <property type="match status" value="1"/>
</dbReference>
<dbReference type="Gene3D" id="1.10.167.10">
    <property type="entry name" value="Regulator of G-protein Signalling 4, domain 2"/>
    <property type="match status" value="1"/>
</dbReference>
<dbReference type="Pfam" id="PF00615">
    <property type="entry name" value="RGS"/>
    <property type="match status" value="1"/>
</dbReference>
<accession>A0A8K0KST7</accession>
<feature type="compositionally biased region" description="Polar residues" evidence="1">
    <location>
        <begin position="324"/>
        <end position="335"/>
    </location>
</feature>
<evidence type="ECO:0000259" key="2">
    <source>
        <dbReference type="PROSITE" id="PS50132"/>
    </source>
</evidence>
<name>A0A8K0KST7_9PEZI</name>
<feature type="compositionally biased region" description="Polar residues" evidence="1">
    <location>
        <begin position="292"/>
        <end position="310"/>
    </location>
</feature>
<comment type="caution">
    <text evidence="3">The sequence shown here is derived from an EMBL/GenBank/DDBJ whole genome shotgun (WGS) entry which is preliminary data.</text>
</comment>
<gene>
    <name evidence="3" type="ORF">KVT40_009368</name>
</gene>
<dbReference type="OrthoDB" id="10266999at2759"/>
<dbReference type="Proteomes" id="UP000809789">
    <property type="component" value="Unassembled WGS sequence"/>
</dbReference>
<feature type="region of interest" description="Disordered" evidence="1">
    <location>
        <begin position="207"/>
        <end position="275"/>
    </location>
</feature>
<dbReference type="SUPFAM" id="SSF48097">
    <property type="entry name" value="Regulator of G-protein signaling, RGS"/>
    <property type="match status" value="1"/>
</dbReference>
<sequence length="386" mass="42560">MLSRKTSVTFSPTSSISSSSRSRSPTPGDWDADDEFERSTMSGDEATSVRPMTIAVPPRHSSACSSHYHTKRPTLKEILSNSSPQPWTLTAFMAYLSNNHCLETLEFTMDATRYKKHYAKIMAKHADKGLAPQSKEAANIKILWQRLIEAYIRPNGSREINIPSEVRDPILNFDYSINPPPPEALDIAVAKVYELMEESVLVPFLNSMSPRTTQSPPPNGCDCRSDENSPTSPRGPKSAGFRKSRFSRYSPPSMSPTSESSAMSFPSPAMHNSRKSAPQFLTTALHRHRLSTKLSPTSSTNNATQVTSAGSVEPASAPGLTDDSGYTSSHTNESIMTPPMSPPESDMALSPTNSRESGTWKKFSRLSSWKPMRKKSQNFKDTESMP</sequence>
<dbReference type="InterPro" id="IPR044926">
    <property type="entry name" value="RGS_subdomain_2"/>
</dbReference>
<feature type="compositionally biased region" description="Low complexity" evidence="1">
    <location>
        <begin position="250"/>
        <end position="270"/>
    </location>
</feature>
<evidence type="ECO:0000313" key="4">
    <source>
        <dbReference type="Proteomes" id="UP000809789"/>
    </source>
</evidence>
<feature type="region of interest" description="Disordered" evidence="1">
    <location>
        <begin position="1"/>
        <end position="51"/>
    </location>
</feature>
<organism evidence="3 4">
    <name type="scientific">Elsinoe batatas</name>
    <dbReference type="NCBI Taxonomy" id="2601811"/>
    <lineage>
        <taxon>Eukaryota</taxon>
        <taxon>Fungi</taxon>
        <taxon>Dikarya</taxon>
        <taxon>Ascomycota</taxon>
        <taxon>Pezizomycotina</taxon>
        <taxon>Dothideomycetes</taxon>
        <taxon>Dothideomycetidae</taxon>
        <taxon>Myriangiales</taxon>
        <taxon>Elsinoaceae</taxon>
        <taxon>Elsinoe</taxon>
    </lineage>
</organism>
<dbReference type="InterPro" id="IPR016137">
    <property type="entry name" value="RGS"/>
</dbReference>
<keyword evidence="4" id="KW-1185">Reference proteome</keyword>
<dbReference type="EMBL" id="JAESVG020000012">
    <property type="protein sequence ID" value="KAG8622857.1"/>
    <property type="molecule type" value="Genomic_DNA"/>
</dbReference>
<dbReference type="AlphaFoldDB" id="A0A8K0KST7"/>
<feature type="compositionally biased region" description="Low complexity" evidence="1">
    <location>
        <begin position="1"/>
        <end position="27"/>
    </location>
</feature>
<feature type="region of interest" description="Disordered" evidence="1">
    <location>
        <begin position="291"/>
        <end position="386"/>
    </location>
</feature>
<protein>
    <recommendedName>
        <fullName evidence="2">RGS domain-containing protein</fullName>
    </recommendedName>
</protein>
<dbReference type="InterPro" id="IPR036305">
    <property type="entry name" value="RGS_sf"/>
</dbReference>
<dbReference type="PANTHER" id="PTHR10845">
    <property type="entry name" value="REGULATOR OF G PROTEIN SIGNALING"/>
    <property type="match status" value="1"/>
</dbReference>